<dbReference type="SUPFAM" id="SSF52540">
    <property type="entry name" value="P-loop containing nucleoside triphosphate hydrolases"/>
    <property type="match status" value="1"/>
</dbReference>
<dbReference type="STRING" id="535722.E4V1Q8"/>
<dbReference type="InterPro" id="IPR027417">
    <property type="entry name" value="P-loop_NTPase"/>
</dbReference>
<dbReference type="GeneID" id="10026224"/>
<feature type="repeat" description="ANK" evidence="2">
    <location>
        <begin position="601"/>
        <end position="633"/>
    </location>
</feature>
<dbReference type="InterPro" id="IPR036770">
    <property type="entry name" value="Ankyrin_rpt-contain_sf"/>
</dbReference>
<dbReference type="OrthoDB" id="4207436at2759"/>
<dbReference type="PROSITE" id="PS50297">
    <property type="entry name" value="ANK_REP_REGION"/>
    <property type="match status" value="5"/>
</dbReference>
<sequence>MDGSTPSSQSLLFQQLADNGRQFNTTGGIQNNNTGSGHQFIAETINIGTKPSSALLHSLSFKEMGTRFKDIKSAAKGTCEWLLRHDEYKAWATRDRSLLWIQGKPGSGKSTLLHYALKNVNTTAAKKDNTIFLSFFFHSRGGELQKSLLGFFQSLLHQLLQHLPEAPADLQTDFDEKCKNYGEPGQQWKWHLTELRGYFRSSLKEALKSRSIWLFVDALDECGKDGANKLVKDFKSWLQGTDEDSDHPSSHFQFRVCFSCRHYPIQVLDYGSIICVEEENTKDISTYVHTELSWIPDDIREIIISHASGVFMWVRLIGEEIDSSLGRGEDWEMIRKNIMSAPEKLSDLYARLVQRMKGKKTKSDSLKLIQWICFAMRPLSLSELRWAVIVDPEVDSPRQSLEAYQSADNYISDEKMMEKKVKSLGCGIVEVMQPSQRVQFIHQSVKDYFLNGGLSTLEDEASTQKGNRRDVEGRAHYQLSRICIRYFFMEEIRMEVAQTEADDDNILYSKYPLLQYAVNSWVSHVNQSETQDISQRDLLEYFEWPSNKLVNIWWQAYCAYNPHEWTSSISLVHILAQFNIIGPLRKILQHTKKYINIRDDYNQTPLLLAAEHGHEAVVKLLLTAGKNDTTADNHIRQSLFTWARSKYPFGSEVVDVDATDNFSRTPLICAAESGHVAVVKLLLATGRVNINKTGYNSQTPLLCAAKCEHVAVVKLLLETGKANINTKDEYGQTPLSYAAMYGHIAITKLLLETGRVDINTKDDNGKTPLSHAAMYGHNAIIKLLLKTGRVDINTKDDNGDTPFTWAIRNGNEAVVNRLLDTGKLDTHRESPWVRKQLVSMGYY</sequence>
<protein>
    <submittedName>
        <fullName evidence="6">Sex-determining protein fem-1</fullName>
    </submittedName>
</protein>
<dbReference type="EMBL" id="DS989827">
    <property type="protein sequence ID" value="EFR03973.1"/>
    <property type="molecule type" value="Genomic_DNA"/>
</dbReference>
<keyword evidence="7" id="KW-1185">Reference proteome</keyword>
<dbReference type="RefSeq" id="XP_003170981.1">
    <property type="nucleotide sequence ID" value="XM_003170933.1"/>
</dbReference>
<feature type="repeat" description="ANK" evidence="2">
    <location>
        <begin position="730"/>
        <end position="754"/>
    </location>
</feature>
<keyword evidence="2" id="KW-0040">ANK repeat</keyword>
<evidence type="ECO:0000313" key="6">
    <source>
        <dbReference type="EMBL" id="EFR03973.1"/>
    </source>
</evidence>
<dbReference type="PANTHER" id="PTHR10039:SF5">
    <property type="entry name" value="NACHT DOMAIN-CONTAINING PROTEIN"/>
    <property type="match status" value="1"/>
</dbReference>
<dbReference type="Gene3D" id="1.25.40.20">
    <property type="entry name" value="Ankyrin repeat-containing domain"/>
    <property type="match status" value="2"/>
</dbReference>
<feature type="repeat" description="ANK" evidence="2">
    <location>
        <begin position="662"/>
        <end position="686"/>
    </location>
</feature>
<dbReference type="Pfam" id="PF12796">
    <property type="entry name" value="Ank_2"/>
    <property type="match status" value="2"/>
</dbReference>
<organism evidence="7">
    <name type="scientific">Arthroderma gypseum (strain ATCC MYA-4604 / CBS 118893)</name>
    <name type="common">Microsporum gypseum</name>
    <dbReference type="NCBI Taxonomy" id="535722"/>
    <lineage>
        <taxon>Eukaryota</taxon>
        <taxon>Fungi</taxon>
        <taxon>Dikarya</taxon>
        <taxon>Ascomycota</taxon>
        <taxon>Pezizomycotina</taxon>
        <taxon>Eurotiomycetes</taxon>
        <taxon>Eurotiomycetidae</taxon>
        <taxon>Onygenales</taxon>
        <taxon>Arthrodermataceae</taxon>
        <taxon>Nannizzia</taxon>
    </lineage>
</organism>
<reference evidence="7" key="1">
    <citation type="journal article" date="2012" name="MBio">
        <title>Comparative genome analysis of Trichophyton rubrum and related dermatophytes reveals candidate genes involved in infection.</title>
        <authorList>
            <person name="Martinez D.A."/>
            <person name="Oliver B.G."/>
            <person name="Graeser Y."/>
            <person name="Goldberg J.M."/>
            <person name="Li W."/>
            <person name="Martinez-Rossi N.M."/>
            <person name="Monod M."/>
            <person name="Shelest E."/>
            <person name="Barton R.C."/>
            <person name="Birch E."/>
            <person name="Brakhage A.A."/>
            <person name="Chen Z."/>
            <person name="Gurr S.J."/>
            <person name="Heiman D."/>
            <person name="Heitman J."/>
            <person name="Kosti I."/>
            <person name="Rossi A."/>
            <person name="Saif S."/>
            <person name="Samalova M."/>
            <person name="Saunders C.W."/>
            <person name="Shea T."/>
            <person name="Summerbell R.C."/>
            <person name="Xu J."/>
            <person name="Young S."/>
            <person name="Zeng Q."/>
            <person name="Birren B.W."/>
            <person name="Cuomo C.A."/>
            <person name="White T.C."/>
        </authorList>
    </citation>
    <scope>NUCLEOTIDE SEQUENCE [LARGE SCALE GENOMIC DNA]</scope>
    <source>
        <strain evidence="7">ATCC MYA-4604 / CBS 118893</strain>
    </source>
</reference>
<feature type="repeat" description="ANK" evidence="2">
    <location>
        <begin position="764"/>
        <end position="788"/>
    </location>
</feature>
<dbReference type="Pfam" id="PF00023">
    <property type="entry name" value="Ank"/>
    <property type="match status" value="1"/>
</dbReference>
<feature type="domain" description="NACHT-NTPase sigma" evidence="3">
    <location>
        <begin position="19"/>
        <end position="46"/>
    </location>
</feature>
<evidence type="ECO:0000259" key="3">
    <source>
        <dbReference type="Pfam" id="PF17106"/>
    </source>
</evidence>
<evidence type="ECO:0000259" key="4">
    <source>
        <dbReference type="Pfam" id="PF22939"/>
    </source>
</evidence>
<dbReference type="Gene3D" id="3.40.50.300">
    <property type="entry name" value="P-loop containing nucleotide triphosphate hydrolases"/>
    <property type="match status" value="1"/>
</dbReference>
<evidence type="ECO:0000259" key="5">
    <source>
        <dbReference type="Pfam" id="PF24883"/>
    </source>
</evidence>
<evidence type="ECO:0000256" key="2">
    <source>
        <dbReference type="PROSITE-ProRule" id="PRU00023"/>
    </source>
</evidence>
<feature type="domain" description="Nephrocystin 3-like N-terminal" evidence="5">
    <location>
        <begin position="77"/>
        <end position="261"/>
    </location>
</feature>
<feature type="repeat" description="ANK" evidence="2">
    <location>
        <begin position="798"/>
        <end position="822"/>
    </location>
</feature>
<name>E4V1Q8_ARTGP</name>
<dbReference type="Pfam" id="PF17106">
    <property type="entry name" value="NACHT_sigma"/>
    <property type="match status" value="1"/>
</dbReference>
<dbReference type="OMA" id="KELRWAM"/>
<accession>E4V1Q8</accession>
<dbReference type="Pfam" id="PF24883">
    <property type="entry name" value="NPHP3_N"/>
    <property type="match status" value="1"/>
</dbReference>
<dbReference type="Proteomes" id="UP000002669">
    <property type="component" value="Unassembled WGS sequence"/>
</dbReference>
<dbReference type="InterPro" id="IPR031353">
    <property type="entry name" value="NACHT_sigma"/>
</dbReference>
<dbReference type="PROSITE" id="PS50088">
    <property type="entry name" value="ANK_REPEAT"/>
    <property type="match status" value="5"/>
</dbReference>
<gene>
    <name evidence="6" type="ORF">MGYG_06975</name>
</gene>
<dbReference type="AlphaFoldDB" id="E4V1Q8"/>
<dbReference type="eggNOG" id="KOG0504">
    <property type="taxonomic scope" value="Eukaryota"/>
</dbReference>
<feature type="domain" description="GPI inositol-deacylase winged helix" evidence="4">
    <location>
        <begin position="356"/>
        <end position="455"/>
    </location>
</feature>
<keyword evidence="1" id="KW-0677">Repeat</keyword>
<dbReference type="VEuPathDB" id="FungiDB:MGYG_06975"/>
<proteinExistence type="predicted"/>
<dbReference type="InterPro" id="IPR056884">
    <property type="entry name" value="NPHP3-like_N"/>
</dbReference>
<dbReference type="InterPro" id="IPR054471">
    <property type="entry name" value="GPIID_WHD"/>
</dbReference>
<dbReference type="PANTHER" id="PTHR10039">
    <property type="entry name" value="AMELOGENIN"/>
    <property type="match status" value="1"/>
</dbReference>
<dbReference type="SUPFAM" id="SSF48403">
    <property type="entry name" value="Ankyrin repeat"/>
    <property type="match status" value="1"/>
</dbReference>
<dbReference type="InterPro" id="IPR002110">
    <property type="entry name" value="Ankyrin_rpt"/>
</dbReference>
<dbReference type="SMART" id="SM00248">
    <property type="entry name" value="ANK"/>
    <property type="match status" value="6"/>
</dbReference>
<evidence type="ECO:0000256" key="1">
    <source>
        <dbReference type="ARBA" id="ARBA00022737"/>
    </source>
</evidence>
<dbReference type="InParanoid" id="E4V1Q8"/>
<dbReference type="HOGENOM" id="CLU_000288_34_14_1"/>
<dbReference type="Pfam" id="PF22939">
    <property type="entry name" value="WHD_GPIID"/>
    <property type="match status" value="1"/>
</dbReference>
<evidence type="ECO:0000313" key="7">
    <source>
        <dbReference type="Proteomes" id="UP000002669"/>
    </source>
</evidence>